<dbReference type="OMA" id="HTEHNTH"/>
<dbReference type="InterPro" id="IPR016186">
    <property type="entry name" value="C-type_lectin-like/link_sf"/>
</dbReference>
<feature type="compositionally biased region" description="Low complexity" evidence="3">
    <location>
        <begin position="35"/>
        <end position="64"/>
    </location>
</feature>
<evidence type="ECO:0000256" key="2">
    <source>
        <dbReference type="ARBA" id="ARBA00023157"/>
    </source>
</evidence>
<dbReference type="InterPro" id="IPR018378">
    <property type="entry name" value="C-type_lectin_CS"/>
</dbReference>
<accession>A0A674NT82</accession>
<feature type="compositionally biased region" description="Basic and acidic residues" evidence="3">
    <location>
        <begin position="79"/>
        <end position="117"/>
    </location>
</feature>
<dbReference type="InParanoid" id="A0A674NT82"/>
<keyword evidence="6" id="KW-1185">Reference proteome</keyword>
<proteinExistence type="predicted"/>
<evidence type="ECO:0000313" key="5">
    <source>
        <dbReference type="Ensembl" id="ENSTRUP00000076440.1"/>
    </source>
</evidence>
<reference evidence="5 6" key="1">
    <citation type="journal article" date="2011" name="Genome Biol. Evol.">
        <title>Integration of the genetic map and genome assembly of fugu facilitates insights into distinct features of genome evolution in teleosts and mammals.</title>
        <authorList>
            <person name="Kai W."/>
            <person name="Kikuchi K."/>
            <person name="Tohari S."/>
            <person name="Chew A.K."/>
            <person name="Tay A."/>
            <person name="Fujiwara A."/>
            <person name="Hosoya S."/>
            <person name="Suetake H."/>
            <person name="Naruse K."/>
            <person name="Brenner S."/>
            <person name="Suzuki Y."/>
            <person name="Venkatesh B."/>
        </authorList>
    </citation>
    <scope>NUCLEOTIDE SEQUENCE [LARGE SCALE GENOMIC DNA]</scope>
</reference>
<dbReference type="InterPro" id="IPR016187">
    <property type="entry name" value="CTDL_fold"/>
</dbReference>
<keyword evidence="2" id="KW-1015">Disulfide bond</keyword>
<dbReference type="GO" id="GO:0030246">
    <property type="term" value="F:carbohydrate binding"/>
    <property type="evidence" value="ECO:0007669"/>
    <property type="project" value="UniProtKB-KW"/>
</dbReference>
<dbReference type="PROSITE" id="PS50041">
    <property type="entry name" value="C_TYPE_LECTIN_2"/>
    <property type="match status" value="1"/>
</dbReference>
<reference evidence="5" key="3">
    <citation type="submission" date="2025-09" db="UniProtKB">
        <authorList>
            <consortium name="Ensembl"/>
        </authorList>
    </citation>
    <scope>IDENTIFICATION</scope>
</reference>
<dbReference type="Pfam" id="PF00059">
    <property type="entry name" value="Lectin_C"/>
    <property type="match status" value="1"/>
</dbReference>
<evidence type="ECO:0000256" key="3">
    <source>
        <dbReference type="SAM" id="MobiDB-lite"/>
    </source>
</evidence>
<feature type="compositionally biased region" description="Basic residues" evidence="3">
    <location>
        <begin position="23"/>
        <end position="34"/>
    </location>
</feature>
<dbReference type="InterPro" id="IPR050111">
    <property type="entry name" value="C-type_lectin/snaclec_domain"/>
</dbReference>
<name>A0A674NT82_TAKRU</name>
<dbReference type="Gene3D" id="3.10.100.10">
    <property type="entry name" value="Mannose-Binding Protein A, subunit A"/>
    <property type="match status" value="1"/>
</dbReference>
<dbReference type="PROSITE" id="PS00615">
    <property type="entry name" value="C_TYPE_LECTIN_1"/>
    <property type="match status" value="1"/>
</dbReference>
<evidence type="ECO:0000313" key="6">
    <source>
        <dbReference type="Proteomes" id="UP000005226"/>
    </source>
</evidence>
<feature type="compositionally biased region" description="Basic residues" evidence="3">
    <location>
        <begin position="65"/>
        <end position="78"/>
    </location>
</feature>
<dbReference type="AlphaFoldDB" id="A0A674NT82"/>
<evidence type="ECO:0000259" key="4">
    <source>
        <dbReference type="PROSITE" id="PS50041"/>
    </source>
</evidence>
<organism evidence="5 6">
    <name type="scientific">Takifugu rubripes</name>
    <name type="common">Japanese pufferfish</name>
    <name type="synonym">Fugu rubripes</name>
    <dbReference type="NCBI Taxonomy" id="31033"/>
    <lineage>
        <taxon>Eukaryota</taxon>
        <taxon>Metazoa</taxon>
        <taxon>Chordata</taxon>
        <taxon>Craniata</taxon>
        <taxon>Vertebrata</taxon>
        <taxon>Euteleostomi</taxon>
        <taxon>Actinopterygii</taxon>
        <taxon>Neopterygii</taxon>
        <taxon>Teleostei</taxon>
        <taxon>Neoteleostei</taxon>
        <taxon>Acanthomorphata</taxon>
        <taxon>Eupercaria</taxon>
        <taxon>Tetraodontiformes</taxon>
        <taxon>Tetradontoidea</taxon>
        <taxon>Tetraodontidae</taxon>
        <taxon>Takifugu</taxon>
    </lineage>
</organism>
<feature type="compositionally biased region" description="Low complexity" evidence="3">
    <location>
        <begin position="1"/>
        <end position="22"/>
    </location>
</feature>
<feature type="region of interest" description="Disordered" evidence="3">
    <location>
        <begin position="1"/>
        <end position="152"/>
    </location>
</feature>
<dbReference type="SMART" id="SM00034">
    <property type="entry name" value="CLECT"/>
    <property type="match status" value="1"/>
</dbReference>
<dbReference type="PANTHER" id="PTHR22803">
    <property type="entry name" value="MANNOSE, PHOSPHOLIPASE, LECTIN RECEPTOR RELATED"/>
    <property type="match status" value="1"/>
</dbReference>
<feature type="compositionally biased region" description="Polar residues" evidence="3">
    <location>
        <begin position="120"/>
        <end position="142"/>
    </location>
</feature>
<dbReference type="CDD" id="cd03590">
    <property type="entry name" value="CLECT_DC-SIGN_like"/>
    <property type="match status" value="1"/>
</dbReference>
<dbReference type="SUPFAM" id="SSF56436">
    <property type="entry name" value="C-type lectin-like"/>
    <property type="match status" value="1"/>
</dbReference>
<protein>
    <recommendedName>
        <fullName evidence="4">C-type lectin domain-containing protein</fullName>
    </recommendedName>
</protein>
<dbReference type="InterPro" id="IPR001304">
    <property type="entry name" value="C-type_lectin-like"/>
</dbReference>
<dbReference type="GeneTree" id="ENSGT00940000165297"/>
<dbReference type="Proteomes" id="UP000005226">
    <property type="component" value="Chromosome 8"/>
</dbReference>
<evidence type="ECO:0000256" key="1">
    <source>
        <dbReference type="ARBA" id="ARBA00022734"/>
    </source>
</evidence>
<dbReference type="InterPro" id="IPR033989">
    <property type="entry name" value="CD209-like_CTLD"/>
</dbReference>
<dbReference type="Ensembl" id="ENSTRUT00000058791.1">
    <property type="protein sequence ID" value="ENSTRUP00000076440.1"/>
    <property type="gene ID" value="ENSTRUG00000000855.3"/>
</dbReference>
<sequence length="314" mass="36201">MQSISHTHTQSVSHTHTQSVTHTHTHTHPRRASHTHTTQSVSHTHTHHTPTQSISHTHTQSVSHTHTHTHTHTPRASHTHTERHTHTHTEHNTHTHTERHTHTHPEHNTHTHTERHTHTQSVTHTPTQSDTHTHTHTPTQSDTHTHTPPPRRASHLMSVEVCGHTCEWEESHLWLLCPGSATDGCCALNWDPFGKSCYFFSNVAMTWDEAQDWCTGHESHLVILSTDKEWDFVVKHSAGTWYWVGLTDRTGKWEWVNHTPYVMDRRRWRPGQPDSWTGHGLGHGDEDCGQLHSDGRLNDLHCLTQLRYICQKHS</sequence>
<feature type="domain" description="C-type lectin" evidence="4">
    <location>
        <begin position="193"/>
        <end position="311"/>
    </location>
</feature>
<reference evidence="5" key="2">
    <citation type="submission" date="2025-08" db="UniProtKB">
        <authorList>
            <consortium name="Ensembl"/>
        </authorList>
    </citation>
    <scope>IDENTIFICATION</scope>
</reference>
<keyword evidence="1" id="KW-0430">Lectin</keyword>